<evidence type="ECO:0000256" key="6">
    <source>
        <dbReference type="HAMAP-Rule" id="MF_03027"/>
    </source>
</evidence>
<keyword evidence="5 6" id="KW-0539">Nucleus</keyword>
<dbReference type="GO" id="GO:0005654">
    <property type="term" value="C:nucleoplasm"/>
    <property type="evidence" value="ECO:0007669"/>
    <property type="project" value="UniProtKB-SubCell"/>
</dbReference>
<feature type="compositionally biased region" description="Acidic residues" evidence="8">
    <location>
        <begin position="69"/>
        <end position="96"/>
    </location>
</feature>
<feature type="repeat" description="WD" evidence="7">
    <location>
        <begin position="487"/>
        <end position="528"/>
    </location>
</feature>
<dbReference type="PANTHER" id="PTHR17605">
    <property type="entry name" value="RIBOSOME BIOGENESIS PROTEIN BOP1 BLOCK OF PROLIFERATION 1 PROTEIN"/>
    <property type="match status" value="1"/>
</dbReference>
<dbReference type="PANTHER" id="PTHR17605:SF0">
    <property type="entry name" value="RIBOSOME BIOGENESIS PROTEIN BOP1"/>
    <property type="match status" value="1"/>
</dbReference>
<dbReference type="Proteomes" id="UP001150907">
    <property type="component" value="Unassembled WGS sequence"/>
</dbReference>
<dbReference type="AlphaFoldDB" id="A0A9W8BAA4"/>
<dbReference type="PROSITE" id="PS50294">
    <property type="entry name" value="WD_REPEATS_REGION"/>
    <property type="match status" value="2"/>
</dbReference>
<feature type="region of interest" description="Disordered" evidence="8">
    <location>
        <begin position="1"/>
        <end position="164"/>
    </location>
</feature>
<dbReference type="InterPro" id="IPR015943">
    <property type="entry name" value="WD40/YVTN_repeat-like_dom_sf"/>
</dbReference>
<dbReference type="GO" id="GO:0030687">
    <property type="term" value="C:preribosome, large subunit precursor"/>
    <property type="evidence" value="ECO:0007669"/>
    <property type="project" value="UniProtKB-UniRule"/>
</dbReference>
<dbReference type="GO" id="GO:0070545">
    <property type="term" value="C:PeBoW complex"/>
    <property type="evidence" value="ECO:0007669"/>
    <property type="project" value="TreeGrafter"/>
</dbReference>
<dbReference type="OrthoDB" id="5571054at2759"/>
<keyword evidence="1 6" id="KW-0690">Ribosome biogenesis</keyword>
<dbReference type="SMART" id="SM01035">
    <property type="entry name" value="BOP1NT"/>
    <property type="match status" value="1"/>
</dbReference>
<feature type="repeat" description="WD" evidence="7">
    <location>
        <begin position="745"/>
        <end position="776"/>
    </location>
</feature>
<gene>
    <name evidence="6 10" type="primary">ERB1</name>
    <name evidence="10" type="ORF">H4R26_004833</name>
</gene>
<dbReference type="InterPro" id="IPR036322">
    <property type="entry name" value="WD40_repeat_dom_sf"/>
</dbReference>
<dbReference type="HAMAP" id="MF_03027">
    <property type="entry name" value="BOP1"/>
    <property type="match status" value="1"/>
</dbReference>
<dbReference type="InterPro" id="IPR019775">
    <property type="entry name" value="WD40_repeat_CS"/>
</dbReference>
<dbReference type="PROSITE" id="PS00678">
    <property type="entry name" value="WD_REPEATS_1"/>
    <property type="match status" value="1"/>
</dbReference>
<dbReference type="InterPro" id="IPR028598">
    <property type="entry name" value="BOP1/Erb1"/>
</dbReference>
<dbReference type="InterPro" id="IPR001680">
    <property type="entry name" value="WD40_rpt"/>
</dbReference>
<name>A0A9W8BAA4_9FUNG</name>
<dbReference type="InterPro" id="IPR012953">
    <property type="entry name" value="BOP1_N_dom"/>
</dbReference>
<keyword evidence="4" id="KW-0677">Repeat</keyword>
<comment type="similarity">
    <text evidence="6">Belongs to the WD repeat BOP1/ERB1 family.</text>
</comment>
<evidence type="ECO:0000313" key="11">
    <source>
        <dbReference type="Proteomes" id="UP001150907"/>
    </source>
</evidence>
<evidence type="ECO:0000256" key="8">
    <source>
        <dbReference type="SAM" id="MobiDB-lite"/>
    </source>
</evidence>
<evidence type="ECO:0000256" key="4">
    <source>
        <dbReference type="ARBA" id="ARBA00022737"/>
    </source>
</evidence>
<feature type="compositionally biased region" description="Polar residues" evidence="8">
    <location>
        <begin position="139"/>
        <end position="150"/>
    </location>
</feature>
<evidence type="ECO:0000313" key="10">
    <source>
        <dbReference type="EMBL" id="KAJ1999969.1"/>
    </source>
</evidence>
<feature type="compositionally biased region" description="Acidic residues" evidence="8">
    <location>
        <begin position="107"/>
        <end position="132"/>
    </location>
</feature>
<evidence type="ECO:0000256" key="7">
    <source>
        <dbReference type="PROSITE-ProRule" id="PRU00221"/>
    </source>
</evidence>
<comment type="function">
    <text evidence="6">Component of the NOP7 complex, which is required for maturation of the 25S and 5.8S ribosomal RNAs and formation of the 60S ribosome.</text>
</comment>
<feature type="repeat" description="WD" evidence="7">
    <location>
        <begin position="812"/>
        <end position="832"/>
    </location>
</feature>
<proteinExistence type="inferred from homology"/>
<keyword evidence="11" id="KW-1185">Reference proteome</keyword>
<sequence length="832" mass="93964">MAIHSKGKKRGTASREAAAAAAQEEKAAAAFPKSKGIDVPSDPEHSSDDDEDVEEGDFEEMLKKMADDQGIDSEDAEDYLAGDSLDEEEGDEEDESDIHSSDIEGASSEDGDDGSGSESDNESGDESEADDSILERITSRSSDGQHTAVDSQDEEASEEELGEVSMDKLTIRDFGRDIQGWKEYRKTLPQIDAGYASDSSTEEPENTIGSVPIEWYEDYPHIGYDIDGKRIMKPATADELDKFLANMDDPDVFRTARDEVNQQDVKLSEEEIDIIRRIQGGSIPDADYNQYEDTVEWFTSQTMQVPLSGAPLAKRGFIPSKWEHKRVMKIVRAIRQGRITRPSAASSNAKPRFYDVWEKAEQDDDSTQQKRLARRARMPAPRMALPSHDESYHPPVEYLPTDAERQSWLDEEPDYRKKNYLPQDFGSLRSVPGYERFVHERFQRCLDLYLAPRMLKRTTQLNAEELMPKLPDPRDLRPFPSAQALVYLGHTGRVRSISVDPTGLWLLSGSDDGTVRLWEIVTGRCARIWDLKETVHMVAWCPNPDVCVFAAAAGSRTVIVIPAELCDEQKRLLSEELVRAGFNSSAQNEEEEDDDSLPVSWDMPTSTEQASGIHISVTMHKTVKSVMWHRRGDYLATLTAEEGGSSVLIHQMSKHKSQRPFRKLKGAVQCIMFHPTKPWFLVATQRYVRIYNLMQQALIKTLQPGVKWISSIDVHPQGDNVIVGSYDKKLSWFDLDLSVKPYRSIRYHQQAIRQVQYSRKFPLFATASDDGSIQVYHGMVYQDLNQNPLIVPLKILRGHEIRSSLGVLDCLFHPIQPWLLSSGADGTIRLWT</sequence>
<evidence type="ECO:0000256" key="5">
    <source>
        <dbReference type="ARBA" id="ARBA00023242"/>
    </source>
</evidence>
<dbReference type="GO" id="GO:0000463">
    <property type="term" value="P:maturation of LSU-rRNA from tricistronic rRNA transcript (SSU-rRNA, 5.8S rRNA, LSU-rRNA)"/>
    <property type="evidence" value="ECO:0007669"/>
    <property type="project" value="UniProtKB-UniRule"/>
</dbReference>
<dbReference type="FunFam" id="2.130.10.10:FF:000061">
    <property type="entry name" value="Ribosome biogenesis protein BOP1 homolog"/>
    <property type="match status" value="1"/>
</dbReference>
<dbReference type="SMART" id="SM00320">
    <property type="entry name" value="WD40"/>
    <property type="match status" value="6"/>
</dbReference>
<organism evidence="10 11">
    <name type="scientific">Coemansia thaxteri</name>
    <dbReference type="NCBI Taxonomy" id="2663907"/>
    <lineage>
        <taxon>Eukaryota</taxon>
        <taxon>Fungi</taxon>
        <taxon>Fungi incertae sedis</taxon>
        <taxon>Zoopagomycota</taxon>
        <taxon>Kickxellomycotina</taxon>
        <taxon>Kickxellomycetes</taxon>
        <taxon>Kickxellales</taxon>
        <taxon>Kickxellaceae</taxon>
        <taxon>Coemansia</taxon>
    </lineage>
</organism>
<feature type="compositionally biased region" description="Acidic residues" evidence="8">
    <location>
        <begin position="151"/>
        <end position="162"/>
    </location>
</feature>
<accession>A0A9W8BAA4</accession>
<feature type="compositionally biased region" description="Acidic residues" evidence="8">
    <location>
        <begin position="47"/>
        <end position="59"/>
    </location>
</feature>
<keyword evidence="2 6" id="KW-0698">rRNA processing</keyword>
<dbReference type="GO" id="GO:0000466">
    <property type="term" value="P:maturation of 5.8S rRNA from tricistronic rRNA transcript (SSU-rRNA, 5.8S rRNA, LSU-rRNA)"/>
    <property type="evidence" value="ECO:0007669"/>
    <property type="project" value="UniProtKB-UniRule"/>
</dbReference>
<comment type="caution">
    <text evidence="10">The sequence shown here is derived from an EMBL/GenBank/DDBJ whole genome shotgun (WGS) entry which is preliminary data.</text>
</comment>
<comment type="subcellular location">
    <subcellularLocation>
        <location evidence="6">Nucleus</location>
        <location evidence="6">Nucleolus</location>
    </subcellularLocation>
    <subcellularLocation>
        <location evidence="6">Nucleus</location>
        <location evidence="6">Nucleoplasm</location>
    </subcellularLocation>
</comment>
<comment type="subunit">
    <text evidence="6">Component of the NOP7 complex, composed of ERB1, NOP7 and YTM1. Within the NOP7 complex ERB1 appears to interact directly with NOP7 and YTM1. The NOP7 complex also associates with the 66S pre-ribosome.</text>
</comment>
<dbReference type="PROSITE" id="PS50082">
    <property type="entry name" value="WD_REPEATS_2"/>
    <property type="match status" value="3"/>
</dbReference>
<dbReference type="EMBL" id="JANBQF010000605">
    <property type="protein sequence ID" value="KAJ1999969.1"/>
    <property type="molecule type" value="Genomic_DNA"/>
</dbReference>
<protein>
    <recommendedName>
        <fullName evidence="6">Ribosome biogenesis protein ERB1</fullName>
    </recommendedName>
    <alternativeName>
        <fullName evidence="6">Eukaryotic ribosome biogenesis protein 1</fullName>
    </alternativeName>
</protein>
<feature type="domain" description="BOP1 N-terminal" evidence="9">
    <location>
        <begin position="216"/>
        <end position="480"/>
    </location>
</feature>
<dbReference type="Pfam" id="PF08145">
    <property type="entry name" value="BOP1NT"/>
    <property type="match status" value="1"/>
</dbReference>
<evidence type="ECO:0000259" key="9">
    <source>
        <dbReference type="SMART" id="SM01035"/>
    </source>
</evidence>
<dbReference type="Pfam" id="PF00400">
    <property type="entry name" value="WD40"/>
    <property type="match status" value="4"/>
</dbReference>
<evidence type="ECO:0000256" key="2">
    <source>
        <dbReference type="ARBA" id="ARBA00022552"/>
    </source>
</evidence>
<evidence type="ECO:0000256" key="3">
    <source>
        <dbReference type="ARBA" id="ARBA00022574"/>
    </source>
</evidence>
<keyword evidence="3 7" id="KW-0853">WD repeat</keyword>
<feature type="compositionally biased region" description="Basic residues" evidence="8">
    <location>
        <begin position="1"/>
        <end position="12"/>
    </location>
</feature>
<dbReference type="GO" id="GO:0043021">
    <property type="term" value="F:ribonucleoprotein complex binding"/>
    <property type="evidence" value="ECO:0007669"/>
    <property type="project" value="UniProtKB-UniRule"/>
</dbReference>
<reference evidence="10" key="1">
    <citation type="submission" date="2022-07" db="EMBL/GenBank/DDBJ databases">
        <title>Phylogenomic reconstructions and comparative analyses of Kickxellomycotina fungi.</title>
        <authorList>
            <person name="Reynolds N.K."/>
            <person name="Stajich J.E."/>
            <person name="Barry K."/>
            <person name="Grigoriev I.V."/>
            <person name="Crous P."/>
            <person name="Smith M.E."/>
        </authorList>
    </citation>
    <scope>NUCLEOTIDE SEQUENCE</scope>
    <source>
        <strain evidence="10">IMI 214461</strain>
    </source>
</reference>
<dbReference type="SUPFAM" id="SSF50978">
    <property type="entry name" value="WD40 repeat-like"/>
    <property type="match status" value="1"/>
</dbReference>
<dbReference type="Gene3D" id="2.130.10.10">
    <property type="entry name" value="YVTN repeat-like/Quinoprotein amine dehydrogenase"/>
    <property type="match status" value="1"/>
</dbReference>
<evidence type="ECO:0000256" key="1">
    <source>
        <dbReference type="ARBA" id="ARBA00022517"/>
    </source>
</evidence>